<dbReference type="Gene3D" id="2.60.40.3440">
    <property type="match status" value="1"/>
</dbReference>
<feature type="domain" description="DUF5801" evidence="3">
    <location>
        <begin position="2349"/>
        <end position="2493"/>
    </location>
</feature>
<feature type="region of interest" description="Disordered" evidence="1">
    <location>
        <begin position="662"/>
        <end position="681"/>
    </location>
</feature>
<feature type="region of interest" description="Disordered" evidence="1">
    <location>
        <begin position="434"/>
        <end position="455"/>
    </location>
</feature>
<dbReference type="EMBL" id="WTZA01000001">
    <property type="protein sequence ID" value="MXO73995.1"/>
    <property type="molecule type" value="Genomic_DNA"/>
</dbReference>
<dbReference type="RefSeq" id="WP_160609791.1">
    <property type="nucleotide sequence ID" value="NZ_WTZA01000001.1"/>
</dbReference>
<dbReference type="Pfam" id="PF19116">
    <property type="entry name" value="DUF5801"/>
    <property type="match status" value="3"/>
</dbReference>
<gene>
    <name evidence="4" type="ORF">GRI40_02005</name>
</gene>
<reference evidence="4 5" key="1">
    <citation type="submission" date="2019-12" db="EMBL/GenBank/DDBJ databases">
        <title>Genomic-based taxomic classification of the family Erythrobacteraceae.</title>
        <authorList>
            <person name="Xu L."/>
        </authorList>
    </citation>
    <scope>NUCLEOTIDE SEQUENCE [LARGE SCALE GENOMIC DNA]</scope>
    <source>
        <strain evidence="4 5">100921-2</strain>
    </source>
</reference>
<feature type="compositionally biased region" description="Polar residues" evidence="1">
    <location>
        <begin position="669"/>
        <end position="681"/>
    </location>
</feature>
<sequence>MDVHDRGIVGFEGGDQAFLQDRSEPSESAGGRGASQIVMPDAAGVVILPPGTELGDIRVEGRDLVVIGADGVRYVIPDGAIIVPQLVIDDVAIPPLNLAALLIGNEPQPAAGNPQSSGGNFASPVDPLQDAYDLGDLLPYTELSFPQPEEREVLPAFVDREPEVVIVTPDQPAGAVAATATVHEAGLPGRGAEPAGTNAASSSETTTGTIAINAPDGLVSVTIGGVVVTTVGQTFPGTNGTLTITSISAGAIGYSYTLADNLVGQSAGDTYAVAVTDRDGDVATASLTVDVLDDAPIANDDADRVAAGTYGPETGNVITGAGTTSGAPGGDQQGADGARLTAVTGFGGSDATFDGAGNLVVQGQYGVLAVKADGSYTFVRTPGTAGGVTDSFTYTLTDADGSTDSAVLTITIEDSPAAVVDLPTSGAGTIVDEAGLPPRQDEAPGTQAPTPVESTSGTIVVSAPDGIATVQIGTVVVTGPGQVIPLPQGNLTIDTYDPATGTVTYTFTLTDNTAGDSTTVTIPVTVTDVDGDTDTKPLVITILDDTPEAIDDSASQSAENAPVTVDVFANDIQGADSVQVDTVALVPGTLSGTGQLTNNGDGTFTYVPGPGEQGTVTFDYAIVDGDGDRSEATVTIALLQDSTPSLSVTGGNSVDEAALGARADEPAGSNESSTGETASGNIAVTTGGDSLGSLVINGIDVTAGGTVSTQKGVLTVGVSNGAYSYSYTLTDNTLSDPDSDTFSIVATDSDGDSATTSLVIAITDDRPSAADDAASLAAGAYGPIGGNVLANDTQGADGARVANVAGAGGNAAAGVAVEGAYGTLQVAADGTFTYVRNPGSPGGVTDTFTYTIVDGDGDTASATLVISIPDSGTTLTLPTSGQGGTLVFEEALATGSNPGSNAESTSGSIAFTAPDGPAAVTIDGQAVAVGTTIVGAFGTLVVDAVSADSISYTYTLTTNTNGDNTADRFTVRVEDRDGDSSQGELVIDIRDDVPTARPDADFVSEDGRLTATGNVVTDTENNGGADTAGADGASVTAVSGPAGPGAVGSPVAGQYGTLTMGPDGTYSYTLDNSHPLVQGLDSSETLSETFTYTLTDGDGDPSASTLVITIRGADDGISITGLNAAGPEIVVDEDDLATGSSPDAGNLTKTGTFVITAQDGIVTIEVGGLTIYSGGAFVAGHQISTAYGTLTFTAVSADVADLNGDVTRATVAYSYTLNANTADHSGADDLSLTDAYTIRVTDSDGTVGTDTLEIQVIDDVPTAADDSDAIAAGDYGPATGNVITDAEGDGGEDTTGADGAVVTSVTGFGGTGTVTGTTPGQYGTLVLNADGSYEYTRSPGTPGGVTDTFQYAITDADGDTSVATLSIAISDAAPVIAGNAAVQLDDDAFPGGNPGGVGDAAPDTANLTGTLSGSGGDGPLTWAFTSVSSAASFTATIVNPGLLEVSQGGRLIFTVTLDPATGDYTVVQNNPYDHPAGLDENDAVFSVGYTVSDIDSDTAAGTLTIQIGDDTPSAYDNAGAVTEGGTTGGNVLTDGTPDIFGADGGSILSFASASGGPSAMPGGSIATALGTLTIHPDGSYSYVSNANSTGADTTDTFTYTIIDGDGDTATATLVIAIDNVAGNVFATAVNVNEAGLDTATATGSDPASNGEFGGGAITVTGATGPFTYTLIGANSDGDGLYGSLVLDNATGTYSYALDTPFTDTVAENTTNVVNGAESFAYEVRDAAGNLIGTGTIAVNIIDDVPVAVDEPAVTIAEDLSGAISGNVLANDTPGADGATLTHVDLGTGIVALTSGSPLGGGVFGFTTAQGTYTFAATGAWTFDPADGQDQSSGPIDASFTYRLTDSDGDFDDAVQPITIVDGAGPANPAPATLTLDDQNLADGSTPAGPDSASHTITFVPGSDPFVAIAFGDTAGLAGGLTWTRVSDTLIEGSDGGRPVVSLSLSVAGNDATVTATLIDNYLGHTQVDLDDLAALGAVTVVATDTDGDQATANVTLQVSDDLPTLAVAPAAAGALTVDETLLATDATANFAGLFAPDYNADGPGGISGYTLGIKADGADTGLVDTGTGERVLLHLEGNRIVGRTETSNLVVFELTNNGSLVTLNQQRAVSHGDPSSDNEASPALSPDLVTLSAVATDSDGDTARAVANIGGAIRFLDDGPSIQIAAVDGDTIALITQDADTIGGAFDSAAADFSGAFALAGSSGGADGTQSISWAYALVLDVASGAVSGLTSNGQPIYLHKAGATVVGSTSADPDASGAWVFDITVDQGGTVTLRQYAELDHDAPGSTSAFDLQTELLPTGLVSLEATATITDGDNDTAVDTARIDLGGNIRFADHGPTVSVTGAAPALIVDESDLATNDSKSFANVFTIDYGADGPAAAGALAYTLSVKSAGALSGLTDTATGNQVYLFVEAGQVVGREGTSIADAASGDRVFTVSVDAAGVVTLDQIRAVVHSDTTSSDESRGLAADDLIVLSATAKDGDLDTATGSITIGGDLVFKDDGPTAGTNAPVRLDDDTLAGGNPGGTGDDPDPSPATVSGVLSHSFGSDGGAVQFTAAGAPAGFRYSAATSGSTQTVQIHQEQGAGNWVTVSTVTLNTATGAYTVTQNDNVLHADGLQENNQIFTLGYAVRDGDNDVATGTIVIDIDDDTPTAAPDTNTVVEGGTVTGDVDANDSYGADGPAAPGGSVVGVRAGSDTTSPATGGLGGAGISSALGTLTLNADGTYTYKSFANAVTSDATDTFVYTIRDADGDLVTTTLTVTIDDVTLTGATGNVVVYEKALDTTVQPGDVAAGSVTGSDPANTGETATGNVSVTGATSYGIAGGTDNGATITMVGTYGTLVIVKATGAYTYTLTSPYSTNPAANDGVTTADNAEAFTYTATDAHGNSISGIINIDIVDDVPLAAVANPVTIGNAGGAVGNAWLDSDQTLANNLGADGGKAIFTSATIDALQGQNLTSGLSSLNYTISADGTVLTANKTSDGSLVFTLRLEPAGFDDKYVIEMAQPLDAKLNVDFTGNAYDFTGGNTAWAGFIPDGEPVGGVDNNSNDLLLTPGVGGVNASTINQSTVQYGVGSGNSIGLEGGAAETFRLDFVTDLRGNSAGSGGYGVSGNRDHAFDGHYQTNGATVTFTASNGTTLRFAAYDDLDGNTAVGDGVLDTITGVALSYEGLTTGIITPTTTLTTYTLGSGANTRTYTVKLNADGTVDIGGLYGTSGNQAVGTVVAVYTDTAGALAPGELQGYNSLQFTYVSGAEIKVGNFGTTVLTDDPVNFTVPISLVDGDGDQVSSGNLAITLNPVVPPVVVDLDGDGAEFLGAAAGATFDYAGDGTPDATAWASPDDGILGIDLDGDGAIGTAAEFVFGGAGHSDLEALATKYDDNGDGVLDASDQAYARFGVWQDGDSDGVSDPGEFASLAERGITAISLTGDNQRYSAADGEVVVSGSATYTRADGTTGSLADAAFMTEMRTAQRTAEVVTTAAAAVAVAAATSAVSAAAASPAGDHERSGLATEFVQAPIEIDPAERSGAHGTGTANEGTRSDHPHAAQAANDHATDQETAAATLADVVDRSAGATDHVAGHAEPAATSAPAALFGTGGGDGVMQALLALAPEGGAAGGNEATAQAAIADAMSDVTGSALVDAIVDHFAGGSEPAIALAANDTGSHLLTQVIGGSGVPTTYDAFAAMADADAHALAAAQA</sequence>
<evidence type="ECO:0000313" key="5">
    <source>
        <dbReference type="Proteomes" id="UP000439522"/>
    </source>
</evidence>
<dbReference type="InterPro" id="IPR040853">
    <property type="entry name" value="RapA2_cadherin-like"/>
</dbReference>
<dbReference type="NCBIfam" id="NF012211">
    <property type="entry name" value="tand_rpt_95"/>
    <property type="match status" value="1"/>
</dbReference>
<dbReference type="Pfam" id="PF17963">
    <property type="entry name" value="Big_9"/>
    <property type="match status" value="6"/>
</dbReference>
<feature type="region of interest" description="Disordered" evidence="1">
    <location>
        <begin position="1014"/>
        <end position="1036"/>
    </location>
</feature>
<dbReference type="InterPro" id="IPR043824">
    <property type="entry name" value="DUF5801"/>
</dbReference>
<protein>
    <submittedName>
        <fullName evidence="4">Tandem-95 repeat protein</fullName>
    </submittedName>
</protein>
<feature type="domain" description="DUF5801" evidence="3">
    <location>
        <begin position="2015"/>
        <end position="2150"/>
    </location>
</feature>
<feature type="domain" description="DUF5801" evidence="3">
    <location>
        <begin position="2189"/>
        <end position="2325"/>
    </location>
</feature>
<feature type="domain" description="RapA2 cadherin-like" evidence="2">
    <location>
        <begin position="987"/>
        <end position="1068"/>
    </location>
</feature>
<feature type="region of interest" description="Disordered" evidence="1">
    <location>
        <begin position="316"/>
        <end position="336"/>
    </location>
</feature>
<dbReference type="NCBIfam" id="TIGR01965">
    <property type="entry name" value="VCBS_repeat"/>
    <property type="match status" value="1"/>
</dbReference>
<evidence type="ECO:0000313" key="4">
    <source>
        <dbReference type="EMBL" id="MXO73995.1"/>
    </source>
</evidence>
<accession>A0A6I4TCQ0</accession>
<dbReference type="InterPro" id="IPR013783">
    <property type="entry name" value="Ig-like_fold"/>
</dbReference>
<proteinExistence type="predicted"/>
<keyword evidence="5" id="KW-1185">Reference proteome</keyword>
<comment type="caution">
    <text evidence="4">The sequence shown here is derived from an EMBL/GenBank/DDBJ whole genome shotgun (WGS) entry which is preliminary data.</text>
</comment>
<name>A0A6I4TCQ0_9SPHN</name>
<dbReference type="OrthoDB" id="8335338at2"/>
<dbReference type="Proteomes" id="UP000439522">
    <property type="component" value="Unassembled WGS sequence"/>
</dbReference>
<dbReference type="Pfam" id="PF17803">
    <property type="entry name" value="Cadherin_4"/>
    <property type="match status" value="1"/>
</dbReference>
<dbReference type="Gene3D" id="2.60.40.10">
    <property type="entry name" value="Immunoglobulins"/>
    <property type="match status" value="1"/>
</dbReference>
<feature type="compositionally biased region" description="Low complexity" evidence="1">
    <location>
        <begin position="1023"/>
        <end position="1036"/>
    </location>
</feature>
<evidence type="ECO:0000259" key="3">
    <source>
        <dbReference type="Pfam" id="PF19116"/>
    </source>
</evidence>
<evidence type="ECO:0000256" key="1">
    <source>
        <dbReference type="SAM" id="MobiDB-lite"/>
    </source>
</evidence>
<feature type="region of interest" description="Disordered" evidence="1">
    <location>
        <begin position="2503"/>
        <end position="2536"/>
    </location>
</feature>
<dbReference type="InterPro" id="IPR010221">
    <property type="entry name" value="VCBS_dom"/>
</dbReference>
<feature type="region of interest" description="Disordered" evidence="1">
    <location>
        <begin position="1390"/>
        <end position="1412"/>
    </location>
</feature>
<evidence type="ECO:0000259" key="2">
    <source>
        <dbReference type="Pfam" id="PF17803"/>
    </source>
</evidence>
<feature type="region of interest" description="Disordered" evidence="1">
    <location>
        <begin position="3514"/>
        <end position="3549"/>
    </location>
</feature>
<organism evidence="4 5">
    <name type="scientific">Tsuneonella aeria</name>
    <dbReference type="NCBI Taxonomy" id="1837929"/>
    <lineage>
        <taxon>Bacteria</taxon>
        <taxon>Pseudomonadati</taxon>
        <taxon>Pseudomonadota</taxon>
        <taxon>Alphaproteobacteria</taxon>
        <taxon>Sphingomonadales</taxon>
        <taxon>Erythrobacteraceae</taxon>
        <taxon>Tsuneonella</taxon>
    </lineage>
</organism>